<comment type="similarity">
    <text evidence="2">Belongs to the glycosyl hydrolase 2 family.</text>
</comment>
<dbReference type="SUPFAM" id="SSF49785">
    <property type="entry name" value="Galactose-binding domain-like"/>
    <property type="match status" value="1"/>
</dbReference>
<organism evidence="8 9">
    <name type="scientific">Xylanimonas allomyrinae</name>
    <dbReference type="NCBI Taxonomy" id="2509459"/>
    <lineage>
        <taxon>Bacteria</taxon>
        <taxon>Bacillati</taxon>
        <taxon>Actinomycetota</taxon>
        <taxon>Actinomycetes</taxon>
        <taxon>Micrococcales</taxon>
        <taxon>Promicromonosporaceae</taxon>
        <taxon>Xylanimonas</taxon>
    </lineage>
</organism>
<dbReference type="InterPro" id="IPR013783">
    <property type="entry name" value="Ig-like_fold"/>
</dbReference>
<dbReference type="Proteomes" id="UP000291758">
    <property type="component" value="Chromosome"/>
</dbReference>
<evidence type="ECO:0000256" key="2">
    <source>
        <dbReference type="ARBA" id="ARBA00007401"/>
    </source>
</evidence>
<dbReference type="PANTHER" id="PTHR43730:SF1">
    <property type="entry name" value="BETA-MANNOSIDASE"/>
    <property type="match status" value="1"/>
</dbReference>
<dbReference type="InterPro" id="IPR006102">
    <property type="entry name" value="Ig-like_GH2"/>
</dbReference>
<evidence type="ECO:0000256" key="4">
    <source>
        <dbReference type="ARBA" id="ARBA00022801"/>
    </source>
</evidence>
<evidence type="ECO:0000256" key="1">
    <source>
        <dbReference type="ARBA" id="ARBA00000829"/>
    </source>
</evidence>
<dbReference type="InterPro" id="IPR050887">
    <property type="entry name" value="Beta-mannosidase_GH2"/>
</dbReference>
<protein>
    <recommendedName>
        <fullName evidence="3">beta-mannosidase</fullName>
        <ecNumber evidence="3">3.2.1.25</ecNumber>
    </recommendedName>
</protein>
<keyword evidence="4 8" id="KW-0378">Hydrolase</keyword>
<name>A0A4P6EK67_9MICO</name>
<dbReference type="Pfam" id="PF00703">
    <property type="entry name" value="Glyco_hydro_2"/>
    <property type="match status" value="1"/>
</dbReference>
<reference evidence="8 9" key="1">
    <citation type="submission" date="2019-01" db="EMBL/GenBank/DDBJ databases">
        <title>Genome sequencing of strain 2JSPR-7.</title>
        <authorList>
            <person name="Heo J."/>
            <person name="Kim S.-J."/>
            <person name="Kim J.-S."/>
            <person name="Hong S.-B."/>
            <person name="Kwon S.-W."/>
        </authorList>
    </citation>
    <scope>NUCLEOTIDE SEQUENCE [LARGE SCALE GENOMIC DNA]</scope>
    <source>
        <strain evidence="8 9">2JSPR-7</strain>
    </source>
</reference>
<feature type="domain" description="Glycoside hydrolase family 2 immunoglobulin-like beta-sandwich" evidence="6">
    <location>
        <begin position="205"/>
        <end position="307"/>
    </location>
</feature>
<dbReference type="InterPro" id="IPR008979">
    <property type="entry name" value="Galactose-bd-like_sf"/>
</dbReference>
<dbReference type="SUPFAM" id="SSF51445">
    <property type="entry name" value="(Trans)glycosidases"/>
    <property type="match status" value="1"/>
</dbReference>
<dbReference type="FunFam" id="3.20.20.80:FF:000050">
    <property type="entry name" value="Beta-mannosidase B"/>
    <property type="match status" value="1"/>
</dbReference>
<feature type="domain" description="Beta-mannosidase-like galactose-binding" evidence="7">
    <location>
        <begin position="35"/>
        <end position="194"/>
    </location>
</feature>
<dbReference type="Gene3D" id="3.20.20.80">
    <property type="entry name" value="Glycosidases"/>
    <property type="match status" value="1"/>
</dbReference>
<dbReference type="AlphaFoldDB" id="A0A4P6EK67"/>
<keyword evidence="9" id="KW-1185">Reference proteome</keyword>
<dbReference type="Pfam" id="PF22666">
    <property type="entry name" value="Glyco_hydro_2_N2"/>
    <property type="match status" value="1"/>
</dbReference>
<dbReference type="RefSeq" id="WP_129203253.1">
    <property type="nucleotide sequence ID" value="NZ_CP035495.1"/>
</dbReference>
<dbReference type="EMBL" id="CP035495">
    <property type="protein sequence ID" value="QAY62785.1"/>
    <property type="molecule type" value="Genomic_DNA"/>
</dbReference>
<evidence type="ECO:0000313" key="9">
    <source>
        <dbReference type="Proteomes" id="UP000291758"/>
    </source>
</evidence>
<dbReference type="InterPro" id="IPR017853">
    <property type="entry name" value="GH"/>
</dbReference>
<gene>
    <name evidence="8" type="ORF">ET495_05395</name>
</gene>
<dbReference type="SUPFAM" id="SSF49303">
    <property type="entry name" value="beta-Galactosidase/glucuronidase domain"/>
    <property type="match status" value="1"/>
</dbReference>
<dbReference type="EC" id="3.2.1.25" evidence="3"/>
<dbReference type="PANTHER" id="PTHR43730">
    <property type="entry name" value="BETA-MANNOSIDASE"/>
    <property type="match status" value="1"/>
</dbReference>
<dbReference type="Gene3D" id="2.60.40.10">
    <property type="entry name" value="Immunoglobulins"/>
    <property type="match status" value="1"/>
</dbReference>
<evidence type="ECO:0000256" key="5">
    <source>
        <dbReference type="ARBA" id="ARBA00023295"/>
    </source>
</evidence>
<evidence type="ECO:0000256" key="3">
    <source>
        <dbReference type="ARBA" id="ARBA00012754"/>
    </source>
</evidence>
<dbReference type="GO" id="GO:0006516">
    <property type="term" value="P:glycoprotein catabolic process"/>
    <property type="evidence" value="ECO:0007669"/>
    <property type="project" value="TreeGrafter"/>
</dbReference>
<dbReference type="Gene3D" id="2.60.120.260">
    <property type="entry name" value="Galactose-binding domain-like"/>
    <property type="match status" value="1"/>
</dbReference>
<evidence type="ECO:0000259" key="7">
    <source>
        <dbReference type="Pfam" id="PF22666"/>
    </source>
</evidence>
<accession>A0A4P6EK67</accession>
<dbReference type="InterPro" id="IPR036156">
    <property type="entry name" value="Beta-gal/glucu_dom_sf"/>
</dbReference>
<evidence type="ECO:0000313" key="8">
    <source>
        <dbReference type="EMBL" id="QAY62785.1"/>
    </source>
</evidence>
<comment type="catalytic activity">
    <reaction evidence="1">
        <text>Hydrolysis of terminal, non-reducing beta-D-mannose residues in beta-D-mannosides.</text>
        <dbReference type="EC" id="3.2.1.25"/>
    </reaction>
</comment>
<keyword evidence="5" id="KW-0326">Glycosidase</keyword>
<evidence type="ECO:0000259" key="6">
    <source>
        <dbReference type="Pfam" id="PF00703"/>
    </source>
</evidence>
<dbReference type="GO" id="GO:0004567">
    <property type="term" value="F:beta-mannosidase activity"/>
    <property type="evidence" value="ECO:0007669"/>
    <property type="project" value="UniProtKB-EC"/>
</dbReference>
<proteinExistence type="inferred from homology"/>
<dbReference type="InterPro" id="IPR054593">
    <property type="entry name" value="Beta-mannosidase-like_N2"/>
</dbReference>
<dbReference type="OrthoDB" id="9758603at2"/>
<dbReference type="GO" id="GO:0005975">
    <property type="term" value="P:carbohydrate metabolic process"/>
    <property type="evidence" value="ECO:0007669"/>
    <property type="project" value="InterPro"/>
</dbReference>
<dbReference type="KEGG" id="xyl:ET495_05395"/>
<sequence length="851" mass="92699">MTLTDSTPVLATRVDLGGTWRLRWADGPDDAPRDVRDAVLDAPVPGEVHGALLHAGLILDPNVGWGELSQMWVGRSTWVYSRRFEWTRPGGPTRTDLVAEGLDTVAEVLVNGRVIGSACDQHLTYRWEVGDVLVDGENTLEVRFASAWDAATAHERAHGPLPSPYDEPYAHVRKAAANFGWDWGPHVVTAGIWRPIRLETYAGRIEHVRPLVRLTAERDHAEVHTHVRADAPDGTRLTARLTDPDGLAVAAGTATVADGEAVVVLVVERPRLWWPTGLGGQPLYALDVELAGRDGRLDSTSRRVGLRDVEVREERDERGTRWALAVNGRRVRVRGYNWIPDDTFPSRETPQRIAARLDQAVAGNANLLRVWGGGYFATETFLDACDERGLLVWHDFLFACAAYSEDDETAALVTAEAEQAVARMAGHPSLAIWCGGNETVLGRHEWGWADQVGTRGWGARYYTDVLPGVLARLDPTRPYVPNSPWSGSIDSDPTDSLHGVSHLWDAWNDLDYVHYRDHDPSFVSEMGWCGPPAWTTLAGVVEGEVPGPGSPLTRHHLRAIDGVHKLTRGLQAHVAAPADGEAWHFATQLVQARAMTTGVEWLRSRERCSGAVVWQLNDCWPVTSWAAIDHAGIEKPLWYALRGSFAERLLTVQPVTPGPVHDPSGPDGLEVVLVNDGADAATVAATVRRIDVDGVVLARHEVTLAAAPDGTARLRLPDRVAAPGDRASELLVVDSPWGRTVWSYVPDRVSGLRRTAPRVHARLDGGALRVRVEADAVLRDVCLLADTFGAALAVAPADLFVDRMLDTVLPGEVLEVVVTCRGGRPLTTLPQAGALRAALRCANDLIVGGVR</sequence>